<dbReference type="HAMAP" id="MF_02225">
    <property type="entry name" value="CoaBC"/>
    <property type="match status" value="1"/>
</dbReference>
<feature type="domain" description="DNA/pantothenate metabolism flavoprotein C-terminal" evidence="6">
    <location>
        <begin position="186"/>
        <end position="393"/>
    </location>
</feature>
<comment type="cofactor">
    <cofactor evidence="3">
        <name>Mg(2+)</name>
        <dbReference type="ChEBI" id="CHEBI:18420"/>
    </cofactor>
</comment>
<comment type="pathway">
    <text evidence="3 4">Cofactor biosynthesis; coenzyme A biosynthesis; CoA from (R)-pantothenate: step 3/5.</text>
</comment>
<keyword evidence="3 4" id="KW-0288">FMN</keyword>
<dbReference type="STRING" id="39962.Lmor_0131"/>
<dbReference type="InterPro" id="IPR036551">
    <property type="entry name" value="Flavin_trans-like"/>
</dbReference>
<keyword evidence="3" id="KW-0511">Multifunctional enzyme</keyword>
<organism evidence="8 10">
    <name type="scientific">Legionella moravica</name>
    <dbReference type="NCBI Taxonomy" id="39962"/>
    <lineage>
        <taxon>Bacteria</taxon>
        <taxon>Pseudomonadati</taxon>
        <taxon>Pseudomonadota</taxon>
        <taxon>Gammaproteobacteria</taxon>
        <taxon>Legionellales</taxon>
        <taxon>Legionellaceae</taxon>
        <taxon>Legionella</taxon>
    </lineage>
</organism>
<evidence type="ECO:0000259" key="5">
    <source>
        <dbReference type="Pfam" id="PF02441"/>
    </source>
</evidence>
<dbReference type="InterPro" id="IPR003382">
    <property type="entry name" value="Flavoprotein"/>
</dbReference>
<evidence type="ECO:0000256" key="3">
    <source>
        <dbReference type="HAMAP-Rule" id="MF_02225"/>
    </source>
</evidence>
<name>A0A378JYK1_9GAMM</name>
<dbReference type="GO" id="GO:0004632">
    <property type="term" value="F:phosphopantothenate--cysteine ligase activity"/>
    <property type="evidence" value="ECO:0007669"/>
    <property type="project" value="UniProtKB-UniRule"/>
</dbReference>
<dbReference type="Gene3D" id="3.40.50.1950">
    <property type="entry name" value="Flavin prenyltransferase-like"/>
    <property type="match status" value="1"/>
</dbReference>
<dbReference type="PANTHER" id="PTHR14359:SF6">
    <property type="entry name" value="PHOSPHOPANTOTHENOYLCYSTEINE DECARBOXYLASE"/>
    <property type="match status" value="1"/>
</dbReference>
<feature type="active site" description="Proton donor" evidence="3">
    <location>
        <position position="159"/>
    </location>
</feature>
<evidence type="ECO:0000313" key="7">
    <source>
        <dbReference type="EMBL" id="KTD39480.1"/>
    </source>
</evidence>
<dbReference type="GO" id="GO:0004633">
    <property type="term" value="F:phosphopantothenoylcysteine decarboxylase activity"/>
    <property type="evidence" value="ECO:0007669"/>
    <property type="project" value="UniProtKB-UniRule"/>
</dbReference>
<dbReference type="PANTHER" id="PTHR14359">
    <property type="entry name" value="HOMO-OLIGOMERIC FLAVIN CONTAINING CYS DECARBOXYLASE FAMILY"/>
    <property type="match status" value="1"/>
</dbReference>
<dbReference type="GO" id="GO:0015941">
    <property type="term" value="P:pantothenate catabolic process"/>
    <property type="evidence" value="ECO:0007669"/>
    <property type="project" value="InterPro"/>
</dbReference>
<keyword evidence="3" id="KW-0479">Metal-binding</keyword>
<feature type="binding site" evidence="3">
    <location>
        <begin position="306"/>
        <end position="309"/>
    </location>
    <ligand>
        <name>CTP</name>
        <dbReference type="ChEBI" id="CHEBI:37563"/>
    </ligand>
</feature>
<comment type="caution">
    <text evidence="3">Lacks conserved residue(s) required for the propagation of feature annotation.</text>
</comment>
<dbReference type="GO" id="GO:0015937">
    <property type="term" value="P:coenzyme A biosynthetic process"/>
    <property type="evidence" value="ECO:0007669"/>
    <property type="project" value="UniProtKB-UniRule"/>
</dbReference>
<keyword evidence="3 4" id="KW-0436">Ligase</keyword>
<dbReference type="GO" id="GO:0071513">
    <property type="term" value="C:phosphopantothenoylcysteine decarboxylase complex"/>
    <property type="evidence" value="ECO:0007669"/>
    <property type="project" value="TreeGrafter"/>
</dbReference>
<keyword evidence="2 3" id="KW-0456">Lyase</keyword>
<dbReference type="Proteomes" id="UP000054985">
    <property type="component" value="Unassembled WGS sequence"/>
</dbReference>
<feature type="binding site" evidence="3">
    <location>
        <position position="279"/>
    </location>
    <ligand>
        <name>CTP</name>
        <dbReference type="ChEBI" id="CHEBI:37563"/>
    </ligand>
</feature>
<dbReference type="UniPathway" id="UPA00241">
    <property type="reaction ID" value="UER00353"/>
</dbReference>
<dbReference type="Pfam" id="PF04127">
    <property type="entry name" value="DFP"/>
    <property type="match status" value="1"/>
</dbReference>
<reference evidence="7 9" key="1">
    <citation type="submission" date="2015-11" db="EMBL/GenBank/DDBJ databases">
        <title>Genomic analysis of 38 Legionella species identifies large and diverse effector repertoires.</title>
        <authorList>
            <person name="Burstein D."/>
            <person name="Amaro F."/>
            <person name="Zusman T."/>
            <person name="Lifshitz Z."/>
            <person name="Cohen O."/>
            <person name="Gilbert J.A."/>
            <person name="Pupko T."/>
            <person name="Shuman H.A."/>
            <person name="Segal G."/>
        </authorList>
    </citation>
    <scope>NUCLEOTIDE SEQUENCE [LARGE SCALE GENOMIC DNA]</scope>
    <source>
        <strain evidence="7 9">ATCC 43877</strain>
    </source>
</reference>
<evidence type="ECO:0000313" key="8">
    <source>
        <dbReference type="EMBL" id="STX63733.1"/>
    </source>
</evidence>
<comment type="catalytic activity">
    <reaction evidence="3 4">
        <text>(R)-4'-phosphopantothenate + L-cysteine + CTP = N-[(R)-4-phosphopantothenoyl]-L-cysteine + CMP + diphosphate + H(+)</text>
        <dbReference type="Rhea" id="RHEA:19397"/>
        <dbReference type="ChEBI" id="CHEBI:10986"/>
        <dbReference type="ChEBI" id="CHEBI:15378"/>
        <dbReference type="ChEBI" id="CHEBI:33019"/>
        <dbReference type="ChEBI" id="CHEBI:35235"/>
        <dbReference type="ChEBI" id="CHEBI:37563"/>
        <dbReference type="ChEBI" id="CHEBI:59458"/>
        <dbReference type="ChEBI" id="CHEBI:60377"/>
        <dbReference type="EC" id="6.3.2.5"/>
    </reaction>
</comment>
<comment type="function">
    <text evidence="4">Catalyzes two steps in the biosynthesis of coenzyme A. In the first step cysteine is conjugated to 4'-phosphopantothenate to form 4-phosphopantothenoylcysteine, in the latter compound is decarboxylated to form 4'-phosphopantotheine.</text>
</comment>
<evidence type="ECO:0000313" key="9">
    <source>
        <dbReference type="Proteomes" id="UP000054985"/>
    </source>
</evidence>
<feature type="binding site" evidence="3">
    <location>
        <position position="289"/>
    </location>
    <ligand>
        <name>CTP</name>
        <dbReference type="ChEBI" id="CHEBI:37563"/>
    </ligand>
</feature>
<dbReference type="InterPro" id="IPR007085">
    <property type="entry name" value="DNA/pantothenate-metab_flavo_C"/>
</dbReference>
<dbReference type="Gene3D" id="3.40.50.10300">
    <property type="entry name" value="CoaB-like"/>
    <property type="match status" value="1"/>
</dbReference>
<dbReference type="InterPro" id="IPR035929">
    <property type="entry name" value="CoaB-like_sf"/>
</dbReference>
<reference evidence="8 10" key="2">
    <citation type="submission" date="2018-06" db="EMBL/GenBank/DDBJ databases">
        <authorList>
            <consortium name="Pathogen Informatics"/>
            <person name="Doyle S."/>
        </authorList>
    </citation>
    <scope>NUCLEOTIDE SEQUENCE [LARGE SCALE GENOMIC DNA]</scope>
    <source>
        <strain evidence="8 10">NCTC12239</strain>
    </source>
</reference>
<dbReference type="SUPFAM" id="SSF102645">
    <property type="entry name" value="CoaB-like"/>
    <property type="match status" value="1"/>
</dbReference>
<accession>A0A378JYK1</accession>
<comment type="catalytic activity">
    <reaction evidence="3 4">
        <text>N-[(R)-4-phosphopantothenoyl]-L-cysteine + H(+) = (R)-4'-phosphopantetheine + CO2</text>
        <dbReference type="Rhea" id="RHEA:16793"/>
        <dbReference type="ChEBI" id="CHEBI:15378"/>
        <dbReference type="ChEBI" id="CHEBI:16526"/>
        <dbReference type="ChEBI" id="CHEBI:59458"/>
        <dbReference type="ChEBI" id="CHEBI:61723"/>
        <dbReference type="EC" id="4.1.1.36"/>
    </reaction>
</comment>
<evidence type="ECO:0000256" key="2">
    <source>
        <dbReference type="ARBA" id="ARBA00023239"/>
    </source>
</evidence>
<dbReference type="Pfam" id="PF02441">
    <property type="entry name" value="Flavoprotein"/>
    <property type="match status" value="1"/>
</dbReference>
<comment type="pathway">
    <text evidence="3 4">Cofactor biosynthesis; coenzyme A biosynthesis; CoA from (R)-pantothenate: step 2/5.</text>
</comment>
<dbReference type="EMBL" id="UGOG01000001">
    <property type="protein sequence ID" value="STX63733.1"/>
    <property type="molecule type" value="Genomic_DNA"/>
</dbReference>
<dbReference type="InterPro" id="IPR005252">
    <property type="entry name" value="CoaBC"/>
</dbReference>
<evidence type="ECO:0000256" key="4">
    <source>
        <dbReference type="RuleBase" id="RU364078"/>
    </source>
</evidence>
<proteinExistence type="inferred from homology"/>
<dbReference type="EC" id="6.3.2.5" evidence="3"/>
<gene>
    <name evidence="3 8" type="primary">coaBC</name>
    <name evidence="7" type="ORF">Lmor_0131</name>
    <name evidence="8" type="ORF">NCTC12239_02681</name>
</gene>
<dbReference type="AlphaFoldDB" id="A0A378JYK1"/>
<dbReference type="Proteomes" id="UP000254040">
    <property type="component" value="Unassembled WGS sequence"/>
</dbReference>
<comment type="similarity">
    <text evidence="3 4">In the C-terminal section; belongs to the PPC synthetase family.</text>
</comment>
<dbReference type="OrthoDB" id="9802554at2"/>
<keyword evidence="9" id="KW-1185">Reference proteome</keyword>
<dbReference type="RefSeq" id="WP_028383753.1">
    <property type="nucleotide sequence ID" value="NZ_CAAAJG010000006.1"/>
</dbReference>
<sequence length="401" mass="43058">MQDFIDKKILLGVCGGVAAYKSAYLVRELTRLGADVRVVMTQSAQQFISPLLMQALSSNEVRTDLFDRQSEHAMGHIELARWADYLLIVPASANCLAKMAQGIADDLLSTLYLVTETPVIVCPAMNRSMWAHPATQANCALLKERGVFFVGPEEGSQACGEHGLGRVSEAEQIISALRLYEVHQLLAGNNVLITAGPTREAIDPVRYLSNYSSGKMGFALAEAAAMAGARVTLISGPSALSASAGVELVRVESAQSMLDEVMNRLQPGTLFIGAAAVADYKVATPATEKIKKNNHEELTLDLVKNPDILSTVSASGQAGYVVGFAAETNALIQYAKEKLINKKLDMIIANQVGNGLGFENDDNQVTIITKNNQMDLPMTNKTRLAGQIIAILAATLQNGRH</sequence>
<comment type="function">
    <text evidence="3">Catalyzes two sequential steps in the biosynthesis of coenzyme A. In the first step cysteine is conjugated to 4'-phosphopantothenate to form 4-phosphopantothenoylcysteine. In the second step the latter compound is decarboxylated to form 4'-phosphopantotheine.</text>
</comment>
<dbReference type="EC" id="4.1.1.36" evidence="3"/>
<evidence type="ECO:0000256" key="1">
    <source>
        <dbReference type="ARBA" id="ARBA00022793"/>
    </source>
</evidence>
<keyword evidence="3" id="KW-0460">Magnesium</keyword>
<feature type="domain" description="Flavoprotein" evidence="5">
    <location>
        <begin position="7"/>
        <end position="175"/>
    </location>
</feature>
<feature type="binding site" evidence="3">
    <location>
        <position position="342"/>
    </location>
    <ligand>
        <name>CTP</name>
        <dbReference type="ChEBI" id="CHEBI:37563"/>
    </ligand>
</feature>
<keyword evidence="3 4" id="KW-0285">Flavoprotein</keyword>
<protein>
    <recommendedName>
        <fullName evidence="3">Coenzyme A biosynthesis bifunctional protein CoaBC</fullName>
    </recommendedName>
    <alternativeName>
        <fullName evidence="3">DNA/pantothenate metabolism flavoprotein</fullName>
    </alternativeName>
    <alternativeName>
        <fullName evidence="3">Phosphopantothenoylcysteine synthetase/decarboxylase</fullName>
        <shortName evidence="3">PPCS-PPCDC</shortName>
    </alternativeName>
    <domain>
        <recommendedName>
            <fullName evidence="3">Phosphopantothenoylcysteine decarboxylase</fullName>
            <shortName evidence="3">PPC decarboxylase</shortName>
            <shortName evidence="3">PPC-DC</shortName>
            <ecNumber evidence="3">4.1.1.36</ecNumber>
        </recommendedName>
        <alternativeName>
            <fullName evidence="3">CoaC</fullName>
        </alternativeName>
    </domain>
    <domain>
        <recommendedName>
            <fullName evidence="3">Phosphopantothenate--cysteine ligase</fullName>
            <ecNumber evidence="3">6.3.2.5</ecNumber>
        </recommendedName>
        <alternativeName>
            <fullName evidence="3">CoaB</fullName>
        </alternativeName>
        <alternativeName>
            <fullName evidence="3">Phosphopantothenoylcysteine synthetase</fullName>
            <shortName evidence="3">PPC synthetase</shortName>
            <shortName evidence="3">PPC-S</shortName>
        </alternativeName>
    </domain>
</protein>
<dbReference type="GO" id="GO:0046872">
    <property type="term" value="F:metal ion binding"/>
    <property type="evidence" value="ECO:0007669"/>
    <property type="project" value="UniProtKB-KW"/>
</dbReference>
<comment type="cofactor">
    <cofactor evidence="3">
        <name>FMN</name>
        <dbReference type="ChEBI" id="CHEBI:58210"/>
    </cofactor>
    <text evidence="3">Binds 1 FMN per subunit.</text>
</comment>
<keyword evidence="1 3" id="KW-0210">Decarboxylase</keyword>
<evidence type="ECO:0000259" key="6">
    <source>
        <dbReference type="Pfam" id="PF04127"/>
    </source>
</evidence>
<feature type="region of interest" description="Phosphopantothenoylcysteine decarboxylase" evidence="3">
    <location>
        <begin position="1"/>
        <end position="190"/>
    </location>
</feature>
<dbReference type="EMBL" id="LNYN01000002">
    <property type="protein sequence ID" value="KTD39480.1"/>
    <property type="molecule type" value="Genomic_DNA"/>
</dbReference>
<feature type="region of interest" description="Phosphopantothenate--cysteine ligase" evidence="3">
    <location>
        <begin position="191"/>
        <end position="401"/>
    </location>
</feature>
<feature type="binding site" evidence="3">
    <location>
        <position position="338"/>
    </location>
    <ligand>
        <name>CTP</name>
        <dbReference type="ChEBI" id="CHEBI:37563"/>
    </ligand>
</feature>
<dbReference type="GO" id="GO:0010181">
    <property type="term" value="F:FMN binding"/>
    <property type="evidence" value="ECO:0007669"/>
    <property type="project" value="UniProtKB-UniRule"/>
</dbReference>
<evidence type="ECO:0000313" key="10">
    <source>
        <dbReference type="Proteomes" id="UP000254040"/>
    </source>
</evidence>
<comment type="similarity">
    <text evidence="3 4">In the N-terminal section; belongs to the HFCD (homo-oligomeric flavin containing Cys decarboxylase) superfamily.</text>
</comment>
<dbReference type="NCBIfam" id="TIGR00521">
    <property type="entry name" value="coaBC_dfp"/>
    <property type="match status" value="1"/>
</dbReference>
<feature type="binding site" evidence="3">
    <location>
        <position position="324"/>
    </location>
    <ligand>
        <name>CTP</name>
        <dbReference type="ChEBI" id="CHEBI:37563"/>
    </ligand>
</feature>
<dbReference type="SUPFAM" id="SSF52507">
    <property type="entry name" value="Homo-oligomeric flavin-containing Cys decarboxylases, HFCD"/>
    <property type="match status" value="1"/>
</dbReference>